<sequence>MVINGGGLKDSKFGKADLLNFHEKLMVLSQEFPNVKISFQIRKFNVVCFDSASILN</sequence>
<evidence type="ECO:0000313" key="1">
    <source>
        <dbReference type="EMBL" id="KAK9085580.1"/>
    </source>
</evidence>
<organism evidence="1 2">
    <name type="scientific">Stephania japonica</name>
    <dbReference type="NCBI Taxonomy" id="461633"/>
    <lineage>
        <taxon>Eukaryota</taxon>
        <taxon>Viridiplantae</taxon>
        <taxon>Streptophyta</taxon>
        <taxon>Embryophyta</taxon>
        <taxon>Tracheophyta</taxon>
        <taxon>Spermatophyta</taxon>
        <taxon>Magnoliopsida</taxon>
        <taxon>Ranunculales</taxon>
        <taxon>Menispermaceae</taxon>
        <taxon>Menispermoideae</taxon>
        <taxon>Cissampelideae</taxon>
        <taxon>Stephania</taxon>
    </lineage>
</organism>
<name>A0AAP0E598_9MAGN</name>
<dbReference type="AlphaFoldDB" id="A0AAP0E598"/>
<reference evidence="1 2" key="1">
    <citation type="submission" date="2024-01" db="EMBL/GenBank/DDBJ databases">
        <title>Genome assemblies of Stephania.</title>
        <authorList>
            <person name="Yang L."/>
        </authorList>
    </citation>
    <scope>NUCLEOTIDE SEQUENCE [LARGE SCALE GENOMIC DNA]</scope>
    <source>
        <strain evidence="1">QJT</strain>
        <tissue evidence="1">Leaf</tissue>
    </source>
</reference>
<dbReference type="Proteomes" id="UP001417504">
    <property type="component" value="Unassembled WGS sequence"/>
</dbReference>
<gene>
    <name evidence="1" type="ORF">Sjap_025991</name>
</gene>
<evidence type="ECO:0000313" key="2">
    <source>
        <dbReference type="Proteomes" id="UP001417504"/>
    </source>
</evidence>
<dbReference type="EMBL" id="JBBNAE010000011">
    <property type="protein sequence ID" value="KAK9085580.1"/>
    <property type="molecule type" value="Genomic_DNA"/>
</dbReference>
<keyword evidence="2" id="KW-1185">Reference proteome</keyword>
<comment type="caution">
    <text evidence="1">The sequence shown here is derived from an EMBL/GenBank/DDBJ whole genome shotgun (WGS) entry which is preliminary data.</text>
</comment>
<protein>
    <submittedName>
        <fullName evidence="1">Uncharacterized protein</fullName>
    </submittedName>
</protein>
<accession>A0AAP0E598</accession>
<proteinExistence type="predicted"/>